<reference evidence="1" key="1">
    <citation type="submission" date="2018-02" db="EMBL/GenBank/DDBJ databases">
        <title>Rhizophora mucronata_Transcriptome.</title>
        <authorList>
            <person name="Meera S.P."/>
            <person name="Sreeshan A."/>
            <person name="Augustine A."/>
        </authorList>
    </citation>
    <scope>NUCLEOTIDE SEQUENCE</scope>
    <source>
        <tissue evidence="1">Leaf</tissue>
    </source>
</reference>
<name>A0A2P2PXI8_RHIMU</name>
<organism evidence="1">
    <name type="scientific">Rhizophora mucronata</name>
    <name type="common">Asiatic mangrove</name>
    <dbReference type="NCBI Taxonomy" id="61149"/>
    <lineage>
        <taxon>Eukaryota</taxon>
        <taxon>Viridiplantae</taxon>
        <taxon>Streptophyta</taxon>
        <taxon>Embryophyta</taxon>
        <taxon>Tracheophyta</taxon>
        <taxon>Spermatophyta</taxon>
        <taxon>Magnoliopsida</taxon>
        <taxon>eudicotyledons</taxon>
        <taxon>Gunneridae</taxon>
        <taxon>Pentapetalae</taxon>
        <taxon>rosids</taxon>
        <taxon>fabids</taxon>
        <taxon>Malpighiales</taxon>
        <taxon>Rhizophoraceae</taxon>
        <taxon>Rhizophora</taxon>
    </lineage>
</organism>
<accession>A0A2P2PXI8</accession>
<dbReference type="AlphaFoldDB" id="A0A2P2PXI8"/>
<sequence>MAIRTRISSNPSTILDCSWDVEERWSWWIQRGPGKRQRIWRNKFETQGWGWACGL</sequence>
<evidence type="ECO:0000313" key="1">
    <source>
        <dbReference type="EMBL" id="MBX59456.1"/>
    </source>
</evidence>
<protein>
    <submittedName>
        <fullName evidence="1">Uncharacterized protein</fullName>
    </submittedName>
</protein>
<dbReference type="EMBL" id="GGEC01078972">
    <property type="protein sequence ID" value="MBX59456.1"/>
    <property type="molecule type" value="Transcribed_RNA"/>
</dbReference>
<proteinExistence type="predicted"/>